<proteinExistence type="predicted"/>
<dbReference type="STRING" id="1611254.A0A2G5ST68"/>
<gene>
    <name evidence="2" type="primary">Cnig_chr_X.g24140</name>
    <name evidence="2" type="ORF">B9Z55_024140</name>
</gene>
<feature type="compositionally biased region" description="Pro residues" evidence="1">
    <location>
        <begin position="127"/>
        <end position="136"/>
    </location>
</feature>
<dbReference type="AlphaFoldDB" id="A0A2G5ST68"/>
<evidence type="ECO:0000313" key="2">
    <source>
        <dbReference type="EMBL" id="PIC18139.1"/>
    </source>
</evidence>
<accession>A0A2G5ST68</accession>
<feature type="compositionally biased region" description="Low complexity" evidence="1">
    <location>
        <begin position="137"/>
        <end position="147"/>
    </location>
</feature>
<feature type="region of interest" description="Disordered" evidence="1">
    <location>
        <begin position="164"/>
        <end position="213"/>
    </location>
</feature>
<keyword evidence="3" id="KW-1185">Reference proteome</keyword>
<dbReference type="EMBL" id="PDUG01000006">
    <property type="protein sequence ID" value="PIC18139.1"/>
    <property type="molecule type" value="Genomic_DNA"/>
</dbReference>
<dbReference type="Proteomes" id="UP000230233">
    <property type="component" value="Chromosome X"/>
</dbReference>
<feature type="region of interest" description="Disordered" evidence="1">
    <location>
        <begin position="126"/>
        <end position="147"/>
    </location>
</feature>
<comment type="caution">
    <text evidence="2">The sequence shown here is derived from an EMBL/GenBank/DDBJ whole genome shotgun (WGS) entry which is preliminary data.</text>
</comment>
<dbReference type="OrthoDB" id="10629734at2759"/>
<sequence length="497" mass="57018">MKLSSTKNAYQFRNWRISNFDRLKFVLGNRFLDLKAMENNVTDEAKKAIRTLHSVALNGAFFTEQHVDKLCELSAMDLPDELREDLKDLLERQNLLEKIAGAVVTMMTQRLMGSMPDGFPGFIAPGFMPPEAPPQPGLQKPGPQQLSAQQQVLNQNMLDVTAPKEAEKKADPEAVKKRKPETVGQRREREERARKAKEETAVRDRVKRENQKKARLEDAARQIEAFRDHTMRGNLFSQDEKLKFWKISLMPDLPPHQKEEIKQIWKQQEQVEGGFMPTGAQQQPVLQPSEPQQPSVRQFLNQVQGERVPRPVLHQQAQQQALMAPGFHQQQLQMQQIMDQAGPHRLPQGTLASAQTPRRQAIAVPKPRLSIEAAQPNPAEPERVVLELWPTNGYSMKKNYHDPMFISVKATANLGCVVRLVGNRLRCRDVCTLWGFKLENRCVRMFNLDEKVAVVQQFVGQQRVIMFYDDESAAHIRQPYAYLVPLNFRHHTGQRNN</sequence>
<evidence type="ECO:0000256" key="1">
    <source>
        <dbReference type="SAM" id="MobiDB-lite"/>
    </source>
</evidence>
<evidence type="ECO:0000313" key="3">
    <source>
        <dbReference type="Proteomes" id="UP000230233"/>
    </source>
</evidence>
<organism evidence="2 3">
    <name type="scientific">Caenorhabditis nigoni</name>
    <dbReference type="NCBI Taxonomy" id="1611254"/>
    <lineage>
        <taxon>Eukaryota</taxon>
        <taxon>Metazoa</taxon>
        <taxon>Ecdysozoa</taxon>
        <taxon>Nematoda</taxon>
        <taxon>Chromadorea</taxon>
        <taxon>Rhabditida</taxon>
        <taxon>Rhabditina</taxon>
        <taxon>Rhabditomorpha</taxon>
        <taxon>Rhabditoidea</taxon>
        <taxon>Rhabditidae</taxon>
        <taxon>Peloderinae</taxon>
        <taxon>Caenorhabditis</taxon>
    </lineage>
</organism>
<protein>
    <submittedName>
        <fullName evidence="2">Uncharacterized protein</fullName>
    </submittedName>
</protein>
<name>A0A2G5ST68_9PELO</name>
<reference evidence="3" key="1">
    <citation type="submission" date="2017-10" db="EMBL/GenBank/DDBJ databases">
        <title>Rapid genome shrinkage in a self-fertile nematode reveals novel sperm competition proteins.</title>
        <authorList>
            <person name="Yin D."/>
            <person name="Schwarz E.M."/>
            <person name="Thomas C.G."/>
            <person name="Felde R.L."/>
            <person name="Korf I.F."/>
            <person name="Cutter A.D."/>
            <person name="Schartner C.M."/>
            <person name="Ralston E.J."/>
            <person name="Meyer B.J."/>
            <person name="Haag E.S."/>
        </authorList>
    </citation>
    <scope>NUCLEOTIDE SEQUENCE [LARGE SCALE GENOMIC DNA]</scope>
    <source>
        <strain evidence="3">JU1422</strain>
    </source>
</reference>